<feature type="transmembrane region" description="Helical" evidence="1">
    <location>
        <begin position="72"/>
        <end position="96"/>
    </location>
</feature>
<feature type="transmembrane region" description="Helical" evidence="1">
    <location>
        <begin position="21"/>
        <end position="45"/>
    </location>
</feature>
<keyword evidence="3" id="KW-1185">Reference proteome</keyword>
<comment type="caution">
    <text evidence="2">The sequence shown here is derived from an EMBL/GenBank/DDBJ whole genome shotgun (WGS) entry which is preliminary data.</text>
</comment>
<accession>A0AA35UY96</accession>
<dbReference type="Proteomes" id="UP001176960">
    <property type="component" value="Unassembled WGS sequence"/>
</dbReference>
<name>A0AA35UY96_9PROT</name>
<dbReference type="AlphaFoldDB" id="A0AA35UY96"/>
<keyword evidence="1" id="KW-0812">Transmembrane</keyword>
<evidence type="ECO:0000313" key="2">
    <source>
        <dbReference type="EMBL" id="CAI9121672.1"/>
    </source>
</evidence>
<gene>
    <name evidence="2" type="ORF">LMG32879_002521</name>
</gene>
<proteinExistence type="predicted"/>
<reference evidence="2" key="1">
    <citation type="submission" date="2023-03" db="EMBL/GenBank/DDBJ databases">
        <authorList>
            <person name="Cleenwerck I."/>
        </authorList>
    </citation>
    <scope>NUCLEOTIDE SEQUENCE</scope>
    <source>
        <strain evidence="2">LMG 32879</strain>
    </source>
</reference>
<keyword evidence="1" id="KW-1133">Transmembrane helix</keyword>
<evidence type="ECO:0000256" key="1">
    <source>
        <dbReference type="SAM" id="Phobius"/>
    </source>
</evidence>
<sequence length="104" mass="11403">MKSTQNGRPGDVSIRTTLLRTATLVLLTIAFAAAVRFVPILGHLVQKTASTQMWQSLYGMLGLEGGTEREQLILVGIMIVCFILALVVQTGCILCWQAWRGRKA</sequence>
<organism evidence="2 3">
    <name type="scientific">Brytella acorum</name>
    <dbReference type="NCBI Taxonomy" id="2959299"/>
    <lineage>
        <taxon>Bacteria</taxon>
        <taxon>Pseudomonadati</taxon>
        <taxon>Pseudomonadota</taxon>
        <taxon>Alphaproteobacteria</taxon>
        <taxon>Acetobacterales</taxon>
        <taxon>Acetobacteraceae</taxon>
        <taxon>Brytella</taxon>
    </lineage>
</organism>
<protein>
    <submittedName>
        <fullName evidence="2">Uncharacterized protein</fullName>
    </submittedName>
</protein>
<evidence type="ECO:0000313" key="3">
    <source>
        <dbReference type="Proteomes" id="UP001176960"/>
    </source>
</evidence>
<dbReference type="RefSeq" id="WP_289842833.1">
    <property type="nucleotide sequence ID" value="NZ_CATKSH010000020.1"/>
</dbReference>
<dbReference type="EMBL" id="CATKSH010000020">
    <property type="protein sequence ID" value="CAI9121672.1"/>
    <property type="molecule type" value="Genomic_DNA"/>
</dbReference>
<keyword evidence="1" id="KW-0472">Membrane</keyword>